<feature type="region of interest" description="Disordered" evidence="1">
    <location>
        <begin position="37"/>
        <end position="93"/>
    </location>
</feature>
<proteinExistence type="predicted"/>
<evidence type="ECO:0000256" key="1">
    <source>
        <dbReference type="SAM" id="MobiDB-lite"/>
    </source>
</evidence>
<dbReference type="OrthoDB" id="3797035at2"/>
<dbReference type="RefSeq" id="WP_090475686.1">
    <property type="nucleotide sequence ID" value="NZ_LT629710.1"/>
</dbReference>
<feature type="chain" id="PRO_5009250026" evidence="3">
    <location>
        <begin position="38"/>
        <end position="936"/>
    </location>
</feature>
<reference evidence="4 5" key="1">
    <citation type="submission" date="2016-10" db="EMBL/GenBank/DDBJ databases">
        <authorList>
            <person name="de Groot N.N."/>
        </authorList>
    </citation>
    <scope>NUCLEOTIDE SEQUENCE [LARGE SCALE GENOMIC DNA]</scope>
    <source>
        <strain evidence="5">P4-7,KCTC 19426,CECT 7604</strain>
    </source>
</reference>
<evidence type="ECO:0000313" key="4">
    <source>
        <dbReference type="EMBL" id="SDO72467.1"/>
    </source>
</evidence>
<dbReference type="Proteomes" id="UP000198741">
    <property type="component" value="Chromosome I"/>
</dbReference>
<sequence length="936" mass="93981">MRGTEGIGRRARRSRAGAVLLALFLGLALPLSGVAEAASPGPGPGPGPGTTVATHQPGDDDRIPANAAPARGAAKAISVTGSPSPSATPGSTVSYLTSTISSISPTVVTATSVNLLTVVGTVTNTWSKKIYDVKYQFRRNNALATVKDIKTEISTPATPGGIGPASWTRLGPTAIAPTTAVDLGPGESLTFVAAVELSSPTGLAIGSAGVYPVSLQIDGDIGQNGNVDYVTVGSMHLLTTVLAVPGVTTGAGSTTANGAGSASLTPNRLNMLWPLVDTPHVGVQGVFLDDDLARLVSPGGRLYKVLAELGRTDVGSGSTTVVVDPELLDELSQMSKGYLVAKTKGAAQPALTAAVTESATSTSVPASAIAGGTAADSSRATATTTTRGAATSASARTEPLRATSGGSSTASTTSASSAGRVTTTTTNTTPTTTTPSLPIQTATVPGTGQAAATTFLATLRAAVANRQVLVLPYSNPDAVAMVRAGLTSQLSGLITKGRTVAAKVLGLGAAVASGPGLVTTMTAPEDGYVDQATLDFMSANGMTGAVLTPRTLEYSGDAAGAVSIGMTGGTRTVRAAVTDADLLTEVNDLVAKGTTAGLPVRLTTLAALLTGAAQDGTGTPIVIWPTDRWSPNAAGVQVLAGLLRTLAGGNVVAGTSLPAIAAASTTRATVSYPDSAGRAELDPGYVARWSQVEAGLSSLSKSLSKAKGLDTPDPSAQLSPLVTALTPLLSSSLRDGAGVSSQVLDTAGATIGSLRAAVQITGTDATTYTLAAATSPLLLTVRNDTPYVVRIRVRVQGKNVGMTTTDPGVLSVAAGRSQQFRIESKVVKAGKFPVEAQLIAADGSAWGPPKTITVQSSAYGTLTLIIIAVAGGALFLMVVIRLFGRIRGRNRDVDGRPGNLRPGQTSTDDPVGPTPVDDQPADQSSTDNSATGENQR</sequence>
<dbReference type="AlphaFoldDB" id="A0A1H0LWC4"/>
<keyword evidence="2" id="KW-0472">Membrane</keyword>
<dbReference type="InterPro" id="IPR046112">
    <property type="entry name" value="DUF6049"/>
</dbReference>
<keyword evidence="2" id="KW-1133">Transmembrane helix</keyword>
<feature type="compositionally biased region" description="Low complexity" evidence="1">
    <location>
        <begin position="65"/>
        <end position="93"/>
    </location>
</feature>
<gene>
    <name evidence="4" type="ORF">SAMN04515671_1832</name>
</gene>
<feature type="transmembrane region" description="Helical" evidence="2">
    <location>
        <begin position="858"/>
        <end position="883"/>
    </location>
</feature>
<keyword evidence="2" id="KW-0812">Transmembrane</keyword>
<keyword evidence="3" id="KW-0732">Signal</keyword>
<evidence type="ECO:0000256" key="2">
    <source>
        <dbReference type="SAM" id="Phobius"/>
    </source>
</evidence>
<keyword evidence="5" id="KW-1185">Reference proteome</keyword>
<feature type="compositionally biased region" description="Polar residues" evidence="1">
    <location>
        <begin position="921"/>
        <end position="936"/>
    </location>
</feature>
<name>A0A1H0LWC4_9ACTN</name>
<protein>
    <submittedName>
        <fullName evidence="4">Uncharacterized protein</fullName>
    </submittedName>
</protein>
<organism evidence="4 5">
    <name type="scientific">Nakamurella panacisegetis</name>
    <dbReference type="NCBI Taxonomy" id="1090615"/>
    <lineage>
        <taxon>Bacteria</taxon>
        <taxon>Bacillati</taxon>
        <taxon>Actinomycetota</taxon>
        <taxon>Actinomycetes</taxon>
        <taxon>Nakamurellales</taxon>
        <taxon>Nakamurellaceae</taxon>
        <taxon>Nakamurella</taxon>
    </lineage>
</organism>
<evidence type="ECO:0000256" key="3">
    <source>
        <dbReference type="SAM" id="SignalP"/>
    </source>
</evidence>
<evidence type="ECO:0000313" key="5">
    <source>
        <dbReference type="Proteomes" id="UP000198741"/>
    </source>
</evidence>
<feature type="signal peptide" evidence="3">
    <location>
        <begin position="1"/>
        <end position="37"/>
    </location>
</feature>
<feature type="compositionally biased region" description="Low complexity" evidence="1">
    <location>
        <begin position="907"/>
        <end position="918"/>
    </location>
</feature>
<feature type="region of interest" description="Disordered" evidence="1">
    <location>
        <begin position="370"/>
        <end position="440"/>
    </location>
</feature>
<feature type="region of interest" description="Disordered" evidence="1">
    <location>
        <begin position="891"/>
        <end position="936"/>
    </location>
</feature>
<accession>A0A1H0LWC4</accession>
<dbReference type="EMBL" id="LT629710">
    <property type="protein sequence ID" value="SDO72467.1"/>
    <property type="molecule type" value="Genomic_DNA"/>
</dbReference>
<dbReference type="Pfam" id="PF19516">
    <property type="entry name" value="DUF6049"/>
    <property type="match status" value="1"/>
</dbReference>
<dbReference type="STRING" id="1090615.SAMN04515671_1832"/>